<dbReference type="GO" id="GO:0016829">
    <property type="term" value="F:lyase activity"/>
    <property type="evidence" value="ECO:0007669"/>
    <property type="project" value="UniProtKB-KW"/>
</dbReference>
<sequence>MSDTGLLQQLSYKKAYRKNRLQAAHWVIDHPGTFGELLTCCFKNEDDVSYKAAWVLEFVYLEQPSLLFPHLDIFFEKLPTVTRDQTLRPMAHICEMIAISYYKKKEKKIVSCLSETHKKTMTECCFDWLITDKKVACQARAMTALYYLGTEFEWIHHQLRQILEQNIHQGSAGYKARGKKILGKIRNPES</sequence>
<gene>
    <name evidence="1" type="ORF">DDV96_09510</name>
</gene>
<evidence type="ECO:0000313" key="1">
    <source>
        <dbReference type="EMBL" id="PVW14742.1"/>
    </source>
</evidence>
<dbReference type="RefSeq" id="WP_116694518.1">
    <property type="nucleotide sequence ID" value="NZ_QEHR01000005.1"/>
</dbReference>
<dbReference type="AlphaFoldDB" id="A0A2U0I0V7"/>
<dbReference type="OrthoDB" id="979487at2"/>
<keyword evidence="2" id="KW-1185">Reference proteome</keyword>
<dbReference type="EMBL" id="QEHR01000005">
    <property type="protein sequence ID" value="PVW14742.1"/>
    <property type="molecule type" value="Genomic_DNA"/>
</dbReference>
<name>A0A2U0I0V7_9FLAO</name>
<comment type="caution">
    <text evidence="1">The sequence shown here is derived from an EMBL/GenBank/DDBJ whole genome shotgun (WGS) entry which is preliminary data.</text>
</comment>
<accession>A0A2U0I0V7</accession>
<protein>
    <submittedName>
        <fullName evidence="1">Adenylosuccinate lyase</fullName>
    </submittedName>
</protein>
<evidence type="ECO:0000313" key="2">
    <source>
        <dbReference type="Proteomes" id="UP000245962"/>
    </source>
</evidence>
<organism evidence="1 2">
    <name type="scientific">Marixanthomonas spongiae</name>
    <dbReference type="NCBI Taxonomy" id="2174845"/>
    <lineage>
        <taxon>Bacteria</taxon>
        <taxon>Pseudomonadati</taxon>
        <taxon>Bacteroidota</taxon>
        <taxon>Flavobacteriia</taxon>
        <taxon>Flavobacteriales</taxon>
        <taxon>Flavobacteriaceae</taxon>
        <taxon>Marixanthomonas</taxon>
    </lineage>
</organism>
<reference evidence="1 2" key="1">
    <citation type="submission" date="2018-04" db="EMBL/GenBank/DDBJ databases">
        <title>Marixanthomonas spongiae HN-E44 sp. nov., isolated from a marine sponge.</title>
        <authorList>
            <person name="Luo L."/>
            <person name="Zhuang L."/>
        </authorList>
    </citation>
    <scope>NUCLEOTIDE SEQUENCE [LARGE SCALE GENOMIC DNA]</scope>
    <source>
        <strain evidence="1 2">HN-E44</strain>
    </source>
</reference>
<keyword evidence="1" id="KW-0456">Lyase</keyword>
<proteinExistence type="predicted"/>
<dbReference type="Proteomes" id="UP000245962">
    <property type="component" value="Unassembled WGS sequence"/>
</dbReference>